<evidence type="ECO:0000313" key="4">
    <source>
        <dbReference type="Proteomes" id="UP000887565"/>
    </source>
</evidence>
<dbReference type="Gene3D" id="1.25.40.20">
    <property type="entry name" value="Ankyrin repeat-containing domain"/>
    <property type="match status" value="1"/>
</dbReference>
<dbReference type="SMART" id="SM00248">
    <property type="entry name" value="ANK"/>
    <property type="match status" value="2"/>
</dbReference>
<dbReference type="WBParaSite" id="nRc.2.0.1.t16960-RA">
    <property type="protein sequence ID" value="nRc.2.0.1.t16960-RA"/>
    <property type="gene ID" value="nRc.2.0.1.g16960"/>
</dbReference>
<keyword evidence="4" id="KW-1185">Reference proteome</keyword>
<keyword evidence="2" id="KW-0040">ANK repeat</keyword>
<evidence type="ECO:0000313" key="5">
    <source>
        <dbReference type="WBParaSite" id="nRc.2.0.1.t16960-RA"/>
    </source>
</evidence>
<dbReference type="SUPFAM" id="SSF48403">
    <property type="entry name" value="Ankyrin repeat"/>
    <property type="match status" value="1"/>
</dbReference>
<dbReference type="Proteomes" id="UP000887565">
    <property type="component" value="Unplaced"/>
</dbReference>
<evidence type="ECO:0000256" key="2">
    <source>
        <dbReference type="ARBA" id="ARBA00023043"/>
    </source>
</evidence>
<name>A0A915ISW4_ROMCU</name>
<feature type="compositionally biased region" description="Basic and acidic residues" evidence="3">
    <location>
        <begin position="422"/>
        <end position="439"/>
    </location>
</feature>
<protein>
    <submittedName>
        <fullName evidence="5">ANK_REP_REGION domain-containing protein</fullName>
    </submittedName>
</protein>
<accession>A0A915ISW4</accession>
<evidence type="ECO:0000256" key="1">
    <source>
        <dbReference type="ARBA" id="ARBA00022737"/>
    </source>
</evidence>
<feature type="compositionally biased region" description="Polar residues" evidence="3">
    <location>
        <begin position="359"/>
        <end position="369"/>
    </location>
</feature>
<keyword evidence="1" id="KW-0677">Repeat</keyword>
<feature type="region of interest" description="Disordered" evidence="3">
    <location>
        <begin position="1"/>
        <end position="56"/>
    </location>
</feature>
<organism evidence="4 5">
    <name type="scientific">Romanomermis culicivorax</name>
    <name type="common">Nematode worm</name>
    <dbReference type="NCBI Taxonomy" id="13658"/>
    <lineage>
        <taxon>Eukaryota</taxon>
        <taxon>Metazoa</taxon>
        <taxon>Ecdysozoa</taxon>
        <taxon>Nematoda</taxon>
        <taxon>Enoplea</taxon>
        <taxon>Dorylaimia</taxon>
        <taxon>Mermithida</taxon>
        <taxon>Mermithoidea</taxon>
        <taxon>Mermithidae</taxon>
        <taxon>Romanomermis</taxon>
    </lineage>
</organism>
<feature type="compositionally biased region" description="Polar residues" evidence="3">
    <location>
        <begin position="1"/>
        <end position="18"/>
    </location>
</feature>
<proteinExistence type="predicted"/>
<evidence type="ECO:0000256" key="3">
    <source>
        <dbReference type="SAM" id="MobiDB-lite"/>
    </source>
</evidence>
<dbReference type="InterPro" id="IPR002110">
    <property type="entry name" value="Ankyrin_rpt"/>
</dbReference>
<sequence>MSQQIVLDDQPCTSSSVLKSDRENFQRETMVKNQQDATSLARTHRHRSPSDGRATSREKLLVPRLLTDLDDLMERLELIHDHRIIQNLYSAGLSAFSFDDDEAATILLTPRAKMDNGQPVLMYLVLNLSDMVKQMGKKHWCNQHYVSILLSENIHVNDRDCEGKTVLMHACIKGYDKTAKSLINHPATDLMLQDRQGNTAFMYAAVHGRLAVLKCFLRILNKIDKTNRYRRQQMAKGCYCPPTAAAPLAPPCSSSTTMGGAGRIHYGPGDLAGYHSPEHATKLLLLDSALKFVLHYKNKEGQTALDVVWSGQCINLSKIHKRKDCQELLEDAEKKVRQASRRAAGGAFNGKFVNKFSTHTFRQKTSQPVDANGRSPRLQGGDNAAANFRRERSDEKCAGSSGAKFGVVGGQSKSLESLCETEPMHPLKENNRATTESRNRRSSSQLHHACLRDMVSCICLCRDLAQMLKLQ</sequence>
<feature type="region of interest" description="Disordered" evidence="3">
    <location>
        <begin position="420"/>
        <end position="445"/>
    </location>
</feature>
<dbReference type="AlphaFoldDB" id="A0A915ISW4"/>
<dbReference type="InterPro" id="IPR036770">
    <property type="entry name" value="Ankyrin_rpt-contain_sf"/>
</dbReference>
<dbReference type="PANTHER" id="PTHR24171">
    <property type="entry name" value="ANKYRIN REPEAT DOMAIN-CONTAINING PROTEIN 39-RELATED"/>
    <property type="match status" value="1"/>
</dbReference>
<feature type="compositionally biased region" description="Polar residues" evidence="3">
    <location>
        <begin position="31"/>
        <end position="41"/>
    </location>
</feature>
<feature type="compositionally biased region" description="Basic and acidic residues" evidence="3">
    <location>
        <begin position="19"/>
        <end position="30"/>
    </location>
</feature>
<dbReference type="Pfam" id="PF12796">
    <property type="entry name" value="Ank_2"/>
    <property type="match status" value="1"/>
</dbReference>
<reference evidence="5" key="1">
    <citation type="submission" date="2022-11" db="UniProtKB">
        <authorList>
            <consortium name="WormBaseParasite"/>
        </authorList>
    </citation>
    <scope>IDENTIFICATION</scope>
</reference>
<feature type="region of interest" description="Disordered" evidence="3">
    <location>
        <begin position="359"/>
        <end position="384"/>
    </location>
</feature>